<evidence type="ECO:0000256" key="1">
    <source>
        <dbReference type="SAM" id="MobiDB-lite"/>
    </source>
</evidence>
<sequence length="167" mass="18467">MKWSRRAVPTHSQLPSHSCSHAKIAAFRKPSLASQATSILCSQPGVFLKLTSLALEGETHWRIQDENHSLPLSKRLLHSEEPAADPRPGGETGALHAGAEGQKRQALIEILEHSLHASRFLWSQTEPEVHRRRSALFQGTDVQHRVTHTGSVPWQTVPGCSGLWVKS</sequence>
<evidence type="ECO:0000313" key="3">
    <source>
        <dbReference type="Proteomes" id="UP001176941"/>
    </source>
</evidence>
<accession>A0ABN9A1S5</accession>
<reference evidence="2" key="1">
    <citation type="submission" date="2023-04" db="EMBL/GenBank/DDBJ databases">
        <authorList>
            <consortium name="ELIXIR-Norway"/>
        </authorList>
    </citation>
    <scope>NUCLEOTIDE SEQUENCE [LARGE SCALE GENOMIC DNA]</scope>
</reference>
<dbReference type="EMBL" id="OX459944">
    <property type="protein sequence ID" value="CAI9178932.1"/>
    <property type="molecule type" value="Genomic_DNA"/>
</dbReference>
<feature type="region of interest" description="Disordered" evidence="1">
    <location>
        <begin position="80"/>
        <end position="99"/>
    </location>
</feature>
<gene>
    <name evidence="2" type="ORF">MRATA1EN1_LOCUS27894</name>
</gene>
<proteinExistence type="predicted"/>
<name>A0ABN9A1S5_RANTA</name>
<protein>
    <submittedName>
        <fullName evidence="2">Uncharacterized protein</fullName>
    </submittedName>
</protein>
<evidence type="ECO:0000313" key="2">
    <source>
        <dbReference type="EMBL" id="CAI9178932.1"/>
    </source>
</evidence>
<organism evidence="2 3">
    <name type="scientific">Rangifer tarandus platyrhynchus</name>
    <name type="common">Svalbard reindeer</name>
    <dbReference type="NCBI Taxonomy" id="3082113"/>
    <lineage>
        <taxon>Eukaryota</taxon>
        <taxon>Metazoa</taxon>
        <taxon>Chordata</taxon>
        <taxon>Craniata</taxon>
        <taxon>Vertebrata</taxon>
        <taxon>Euteleostomi</taxon>
        <taxon>Mammalia</taxon>
        <taxon>Eutheria</taxon>
        <taxon>Laurasiatheria</taxon>
        <taxon>Artiodactyla</taxon>
        <taxon>Ruminantia</taxon>
        <taxon>Pecora</taxon>
        <taxon>Cervidae</taxon>
        <taxon>Odocoileinae</taxon>
        <taxon>Rangifer</taxon>
    </lineage>
</organism>
<keyword evidence="3" id="KW-1185">Reference proteome</keyword>
<dbReference type="Proteomes" id="UP001176941">
    <property type="component" value="Chromosome 8"/>
</dbReference>